<protein>
    <recommendedName>
        <fullName evidence="12">Mff-like domain-containing protein</fullName>
    </recommendedName>
</protein>
<feature type="domain" description="Mff-like" evidence="12">
    <location>
        <begin position="405"/>
        <end position="454"/>
    </location>
</feature>
<dbReference type="InterPro" id="IPR039433">
    <property type="entry name" value="Mff-like_dom"/>
</dbReference>
<evidence type="ECO:0000256" key="1">
    <source>
        <dbReference type="ARBA" id="ARBA00004200"/>
    </source>
</evidence>
<evidence type="ECO:0000256" key="10">
    <source>
        <dbReference type="ARBA" id="ARBA00023140"/>
    </source>
</evidence>
<feature type="region of interest" description="Disordered" evidence="11">
    <location>
        <begin position="173"/>
        <end position="207"/>
    </location>
</feature>
<dbReference type="AlphaFoldDB" id="A0AAV2JGK3"/>
<evidence type="ECO:0000313" key="14">
    <source>
        <dbReference type="Proteomes" id="UP001497482"/>
    </source>
</evidence>
<keyword evidence="5" id="KW-1000">Mitochondrion outer membrane</keyword>
<sequence>MFPIDASPVLGRDPAFMESISKTMRVPERLSVGPGPDQDQDQHQTKPPVYSMQVPDRLTYAAAELSPRPQFGPKSRLEVCVESPQEIHRDQQQSPIRRSMSDQCFARTPPGTPPGTPHRAMVLPRPQGTSRRLVDLPPVSPSTSSLPPPSAHSLLQMTLQASARLLQAASRKCLGTEPPQTPLRAETVPVQSDSRRTESWVAEDEGGAAVELIVLRRQVSVPHRPHPQGEGESPTGLSLRGEGESPTGLTLRVRESPPQASPSGPHPQGEGESPTGVSPTGLTLRVRESPPQASPSGSHPQGEGESPTGLTLRVRESPPQASPSGVRESPPQECPPQASPSALKLLPLVKPKLEPTGDQEETGRRPGGDREETGRRPGGDREETGRRPGGDWEETGRRLGGDREETRTQRTVLKMSRRLAALERHNCERQNTELVLFCLLGSACLLNAWLWIRR</sequence>
<keyword evidence="7" id="KW-0175">Coiled coil</keyword>
<evidence type="ECO:0000313" key="13">
    <source>
        <dbReference type="EMBL" id="CAL1574294.1"/>
    </source>
</evidence>
<dbReference type="InterPro" id="IPR008518">
    <property type="entry name" value="Mff/Tango-11"/>
</dbReference>
<feature type="region of interest" description="Disordered" evidence="11">
    <location>
        <begin position="84"/>
        <end position="151"/>
    </location>
</feature>
<evidence type="ECO:0000256" key="4">
    <source>
        <dbReference type="ARBA" id="ARBA00022692"/>
    </source>
</evidence>
<reference evidence="13 14" key="1">
    <citation type="submission" date="2024-04" db="EMBL/GenBank/DDBJ databases">
        <authorList>
            <person name="Waldvogel A.-M."/>
            <person name="Schoenle A."/>
        </authorList>
    </citation>
    <scope>NUCLEOTIDE SEQUENCE [LARGE SCALE GENOMIC DNA]</scope>
</reference>
<keyword evidence="9" id="KW-0472">Membrane</keyword>
<keyword evidence="10" id="KW-0576">Peroxisome</keyword>
<accession>A0AAV2JGK3</accession>
<dbReference type="GO" id="GO:0006626">
    <property type="term" value="P:protein targeting to mitochondrion"/>
    <property type="evidence" value="ECO:0007669"/>
    <property type="project" value="TreeGrafter"/>
</dbReference>
<dbReference type="Proteomes" id="UP001497482">
    <property type="component" value="Chromosome 11"/>
</dbReference>
<feature type="domain" description="Mff-like" evidence="12">
    <location>
        <begin position="13"/>
        <end position="59"/>
    </location>
</feature>
<proteinExistence type="inferred from homology"/>
<evidence type="ECO:0000256" key="9">
    <source>
        <dbReference type="ARBA" id="ARBA00023136"/>
    </source>
</evidence>
<dbReference type="GO" id="GO:0005777">
    <property type="term" value="C:peroxisome"/>
    <property type="evidence" value="ECO:0007669"/>
    <property type="project" value="UniProtKB-SubCell"/>
</dbReference>
<evidence type="ECO:0000256" key="6">
    <source>
        <dbReference type="ARBA" id="ARBA00022989"/>
    </source>
</evidence>
<keyword evidence="6" id="KW-1133">Transmembrane helix</keyword>
<evidence type="ECO:0000259" key="12">
    <source>
        <dbReference type="Pfam" id="PF05644"/>
    </source>
</evidence>
<dbReference type="GO" id="GO:0005741">
    <property type="term" value="C:mitochondrial outer membrane"/>
    <property type="evidence" value="ECO:0007669"/>
    <property type="project" value="UniProtKB-SubCell"/>
</dbReference>
<dbReference type="EMBL" id="OZ035833">
    <property type="protein sequence ID" value="CAL1574294.1"/>
    <property type="molecule type" value="Genomic_DNA"/>
</dbReference>
<gene>
    <name evidence="13" type="ORF">KC01_LOCUS6031</name>
</gene>
<feature type="compositionally biased region" description="Basic and acidic residues" evidence="11">
    <location>
        <begin position="351"/>
        <end position="408"/>
    </location>
</feature>
<feature type="compositionally biased region" description="Low complexity" evidence="11">
    <location>
        <begin position="339"/>
        <end position="350"/>
    </location>
</feature>
<organism evidence="13 14">
    <name type="scientific">Knipowitschia caucasica</name>
    <name type="common">Caucasian dwarf goby</name>
    <name type="synonym">Pomatoschistus caucasicus</name>
    <dbReference type="NCBI Taxonomy" id="637954"/>
    <lineage>
        <taxon>Eukaryota</taxon>
        <taxon>Metazoa</taxon>
        <taxon>Chordata</taxon>
        <taxon>Craniata</taxon>
        <taxon>Vertebrata</taxon>
        <taxon>Euteleostomi</taxon>
        <taxon>Actinopterygii</taxon>
        <taxon>Neopterygii</taxon>
        <taxon>Teleostei</taxon>
        <taxon>Neoteleostei</taxon>
        <taxon>Acanthomorphata</taxon>
        <taxon>Gobiaria</taxon>
        <taxon>Gobiiformes</taxon>
        <taxon>Gobioidei</taxon>
        <taxon>Gobiidae</taxon>
        <taxon>Gobiinae</taxon>
        <taxon>Knipowitschia</taxon>
    </lineage>
</organism>
<dbReference type="GO" id="GO:0090141">
    <property type="term" value="P:positive regulation of mitochondrial fission"/>
    <property type="evidence" value="ECO:0007669"/>
    <property type="project" value="TreeGrafter"/>
</dbReference>
<evidence type="ECO:0000256" key="7">
    <source>
        <dbReference type="ARBA" id="ARBA00023054"/>
    </source>
</evidence>
<evidence type="ECO:0000256" key="5">
    <source>
        <dbReference type="ARBA" id="ARBA00022787"/>
    </source>
</evidence>
<evidence type="ECO:0000256" key="2">
    <source>
        <dbReference type="ARBA" id="ARBA00004275"/>
    </source>
</evidence>
<evidence type="ECO:0000256" key="3">
    <source>
        <dbReference type="ARBA" id="ARBA00009806"/>
    </source>
</evidence>
<feature type="compositionally biased region" description="Low complexity" evidence="11">
    <location>
        <begin position="141"/>
        <end position="151"/>
    </location>
</feature>
<comment type="subcellular location">
    <subcellularLocation>
        <location evidence="1">Mitochondrion outer membrane</location>
        <topology evidence="1">Single-pass type IV membrane protein</topology>
    </subcellularLocation>
    <subcellularLocation>
        <location evidence="2">Peroxisome</location>
    </subcellularLocation>
</comment>
<evidence type="ECO:0000256" key="8">
    <source>
        <dbReference type="ARBA" id="ARBA00023128"/>
    </source>
</evidence>
<keyword evidence="14" id="KW-1185">Reference proteome</keyword>
<dbReference type="PANTHER" id="PTHR16501">
    <property type="entry name" value="TRANSPORT AND GOLGI ORGANIZATION PROTEIN 11"/>
    <property type="match status" value="1"/>
</dbReference>
<name>A0AAV2JGK3_KNICA</name>
<dbReference type="Pfam" id="PF05644">
    <property type="entry name" value="Miff"/>
    <property type="match status" value="2"/>
</dbReference>
<feature type="region of interest" description="Disordered" evidence="11">
    <location>
        <begin position="220"/>
        <end position="408"/>
    </location>
</feature>
<feature type="region of interest" description="Disordered" evidence="11">
    <location>
        <begin position="23"/>
        <end position="52"/>
    </location>
</feature>
<dbReference type="PANTHER" id="PTHR16501:SF16">
    <property type="entry name" value="MITOCHONDRIAL FISSION FACTOR"/>
    <property type="match status" value="1"/>
</dbReference>
<evidence type="ECO:0000256" key="11">
    <source>
        <dbReference type="SAM" id="MobiDB-lite"/>
    </source>
</evidence>
<keyword evidence="4" id="KW-0812">Transmembrane</keyword>
<keyword evidence="8" id="KW-0496">Mitochondrion</keyword>
<comment type="similarity">
    <text evidence="3">Belongs to the Tango11 family.</text>
</comment>